<dbReference type="Proteomes" id="UP000178606">
    <property type="component" value="Unassembled WGS sequence"/>
</dbReference>
<organism evidence="3 4">
    <name type="scientific">Handelsmanbacteria sp. (strain RIFCSPLOWO2_12_FULL_64_10)</name>
    <dbReference type="NCBI Taxonomy" id="1817868"/>
    <lineage>
        <taxon>Bacteria</taxon>
        <taxon>Candidatus Handelsmaniibacteriota</taxon>
    </lineage>
</organism>
<dbReference type="InterPro" id="IPR001986">
    <property type="entry name" value="Enolpyruvate_Tfrase_dom"/>
</dbReference>
<dbReference type="InterPro" id="IPR036968">
    <property type="entry name" value="Enolpyruvate_Tfrase_sf"/>
</dbReference>
<evidence type="ECO:0000256" key="1">
    <source>
        <dbReference type="ARBA" id="ARBA00022679"/>
    </source>
</evidence>
<comment type="caution">
    <text evidence="3">The sequence shown here is derived from an EMBL/GenBank/DDBJ whole genome shotgun (WGS) entry which is preliminary data.</text>
</comment>
<name>A0A1F6CL10_HANXR</name>
<reference evidence="3 4" key="1">
    <citation type="journal article" date="2016" name="Nat. Commun.">
        <title>Thousands of microbial genomes shed light on interconnected biogeochemical processes in an aquifer system.</title>
        <authorList>
            <person name="Anantharaman K."/>
            <person name="Brown C.T."/>
            <person name="Hug L.A."/>
            <person name="Sharon I."/>
            <person name="Castelle C.J."/>
            <person name="Probst A.J."/>
            <person name="Thomas B.C."/>
            <person name="Singh A."/>
            <person name="Wilkins M.J."/>
            <person name="Karaoz U."/>
            <person name="Brodie E.L."/>
            <person name="Williams K.H."/>
            <person name="Hubbard S.S."/>
            <person name="Banfield J.F."/>
        </authorList>
    </citation>
    <scope>NUCLEOTIDE SEQUENCE [LARGE SCALE GENOMIC DNA]</scope>
    <source>
        <strain evidence="4">RIFCSPLOWO2_12_FULL_64_10</strain>
    </source>
</reference>
<gene>
    <name evidence="3" type="ORF">A3F84_08910</name>
</gene>
<dbReference type="AlphaFoldDB" id="A0A1F6CL10"/>
<dbReference type="GO" id="GO:0009423">
    <property type="term" value="P:chorismate biosynthetic process"/>
    <property type="evidence" value="ECO:0007669"/>
    <property type="project" value="TreeGrafter"/>
</dbReference>
<feature type="domain" description="Enolpyruvate transferase" evidence="2">
    <location>
        <begin position="26"/>
        <end position="212"/>
    </location>
</feature>
<dbReference type="Gene3D" id="3.65.10.10">
    <property type="entry name" value="Enolpyruvate transferase domain"/>
    <property type="match status" value="1"/>
</dbReference>
<dbReference type="InterPro" id="IPR013792">
    <property type="entry name" value="RNA3'P_cycl/enolpyr_Trfase_a/b"/>
</dbReference>
<dbReference type="SUPFAM" id="SSF55205">
    <property type="entry name" value="EPT/RTPC-like"/>
    <property type="match status" value="1"/>
</dbReference>
<dbReference type="GO" id="GO:0003866">
    <property type="term" value="F:3-phosphoshikimate 1-carboxyvinyltransferase activity"/>
    <property type="evidence" value="ECO:0007669"/>
    <property type="project" value="TreeGrafter"/>
</dbReference>
<evidence type="ECO:0000259" key="2">
    <source>
        <dbReference type="Pfam" id="PF00275"/>
    </source>
</evidence>
<dbReference type="PANTHER" id="PTHR21090:SF5">
    <property type="entry name" value="PENTAFUNCTIONAL AROM POLYPEPTIDE"/>
    <property type="match status" value="1"/>
</dbReference>
<evidence type="ECO:0000313" key="4">
    <source>
        <dbReference type="Proteomes" id="UP000178606"/>
    </source>
</evidence>
<keyword evidence="1" id="KW-0808">Transferase</keyword>
<dbReference type="PANTHER" id="PTHR21090">
    <property type="entry name" value="AROM/DEHYDROQUINATE SYNTHASE"/>
    <property type="match status" value="1"/>
</dbReference>
<proteinExistence type="predicted"/>
<dbReference type="EMBL" id="MFKF01000218">
    <property type="protein sequence ID" value="OGG49936.1"/>
    <property type="molecule type" value="Genomic_DNA"/>
</dbReference>
<sequence length="227" mass="24404">MDKTIKPIKALHGEIAVPEGEWNALCAMALIVAASSYARSDLTLQNVSLDSKGRRMLQVFGWMDAKIEVEKHRAEPGSEPTGTLKVRGAELRPTKIAGEIATTFLHEAPLWVAAGAFSSGEMVVREVAAMREGELDRIDALVEALRRMGIRVGEMPDGVVVEGGRRPQGAEVDAKGDGPLATALALLAFRAEGETTLRNADGLDPIWPGFVEAVEDLAARTRHEMPA</sequence>
<evidence type="ECO:0000313" key="3">
    <source>
        <dbReference type="EMBL" id="OGG49936.1"/>
    </source>
</evidence>
<protein>
    <recommendedName>
        <fullName evidence="2">Enolpyruvate transferase domain-containing protein</fullName>
    </recommendedName>
</protein>
<dbReference type="Pfam" id="PF00275">
    <property type="entry name" value="EPSP_synthase"/>
    <property type="match status" value="1"/>
</dbReference>
<accession>A0A1F6CL10</accession>